<name>Q0YRJ4_9CHLB</name>
<dbReference type="AlphaFoldDB" id="Q0YRJ4"/>
<keyword evidence="2" id="KW-1185">Reference proteome</keyword>
<dbReference type="Proteomes" id="UP000004162">
    <property type="component" value="Unassembled WGS sequence"/>
</dbReference>
<comment type="caution">
    <text evidence="1">The sequence shown here is derived from an EMBL/GenBank/DDBJ whole genome shotgun (WGS) entry which is preliminary data.</text>
</comment>
<reference evidence="1 2" key="2">
    <citation type="submission" date="2006-07" db="EMBL/GenBank/DDBJ databases">
        <title>Sequencing of the draft genome and assembly of Chlorobium ferroxidans DSM 13031.</title>
        <authorList>
            <consortium name="US DOE Joint Genome Institute (JGI-PGF)"/>
            <person name="Copeland A."/>
            <person name="Lucas S."/>
            <person name="Lapidus A."/>
            <person name="Barry K."/>
            <person name="Glavina del Rio T."/>
            <person name="Dalin E."/>
            <person name="Tice H."/>
            <person name="Bruce D."/>
            <person name="Pitluck S."/>
            <person name="Richardson P."/>
        </authorList>
    </citation>
    <scope>NUCLEOTIDE SEQUENCE [LARGE SCALE GENOMIC DNA]</scope>
    <source>
        <strain evidence="1 2">DSM 13031</strain>
    </source>
</reference>
<proteinExistence type="predicted"/>
<evidence type="ECO:0000313" key="2">
    <source>
        <dbReference type="Proteomes" id="UP000004162"/>
    </source>
</evidence>
<gene>
    <name evidence="1" type="ORF">CferDRAFT_0879</name>
</gene>
<protein>
    <submittedName>
        <fullName evidence="1">Uncharacterized protein</fullName>
    </submittedName>
</protein>
<sequence length="135" mass="15472">MLIYKGAAILFYSPETRSAMSSVKPFKIIIEWNDQEDFNFSCDYEHPDSEKARKNGPVHAMLSFPVMAEAMGNVLKKLRKDPISFPLFLVNLAFNHRSLLDEIDQLLLQLHHHLENEQGSGTFSCHISSKKRLPL</sequence>
<reference evidence="1 2" key="1">
    <citation type="submission" date="2006-07" db="EMBL/GenBank/DDBJ databases">
        <title>Annotation of the draft genome assembly of Chlorobium ferroxidans DSM 13031.</title>
        <authorList>
            <consortium name="US DOE Joint Genome Institute (JGI-ORNL)"/>
            <person name="Larimer F."/>
            <person name="Land M."/>
            <person name="Hauser L."/>
        </authorList>
    </citation>
    <scope>NUCLEOTIDE SEQUENCE [LARGE SCALE GENOMIC DNA]</scope>
    <source>
        <strain evidence="1 2">DSM 13031</strain>
    </source>
</reference>
<evidence type="ECO:0000313" key="1">
    <source>
        <dbReference type="EMBL" id="EAT58938.1"/>
    </source>
</evidence>
<accession>Q0YRJ4</accession>
<dbReference type="EMBL" id="AASE01000010">
    <property type="protein sequence ID" value="EAT58938.1"/>
    <property type="molecule type" value="Genomic_DNA"/>
</dbReference>
<organism evidence="1 2">
    <name type="scientific">Chlorobium ferrooxidans DSM 13031</name>
    <dbReference type="NCBI Taxonomy" id="377431"/>
    <lineage>
        <taxon>Bacteria</taxon>
        <taxon>Pseudomonadati</taxon>
        <taxon>Chlorobiota</taxon>
        <taxon>Chlorobiia</taxon>
        <taxon>Chlorobiales</taxon>
        <taxon>Chlorobiaceae</taxon>
        <taxon>Chlorobium/Pelodictyon group</taxon>
        <taxon>Chlorobium</taxon>
    </lineage>
</organism>